<reference evidence="2 3" key="1">
    <citation type="journal article" date="2018" name="Front. Plant Sci.">
        <title>Red Clover (Trifolium pratense) and Zigzag Clover (T. medium) - A Picture of Genomic Similarities and Differences.</title>
        <authorList>
            <person name="Dluhosova J."/>
            <person name="Istvanek J."/>
            <person name="Nedelnik J."/>
            <person name="Repkova J."/>
        </authorList>
    </citation>
    <scope>NUCLEOTIDE SEQUENCE [LARGE SCALE GENOMIC DNA]</scope>
    <source>
        <strain evidence="3">cv. 10/8</strain>
        <tissue evidence="2">Leaf</tissue>
    </source>
</reference>
<proteinExistence type="predicted"/>
<dbReference type="PANTHER" id="PTHR47266">
    <property type="entry name" value="ENDONUCLEASE-RELATED"/>
    <property type="match status" value="1"/>
</dbReference>
<evidence type="ECO:0000313" key="3">
    <source>
        <dbReference type="Proteomes" id="UP000265520"/>
    </source>
</evidence>
<dbReference type="EMBL" id="LXQA010190620">
    <property type="protein sequence ID" value="MCI31852.1"/>
    <property type="molecule type" value="Genomic_DNA"/>
</dbReference>
<protein>
    <recommendedName>
        <fullName evidence="1">Integrase zinc-binding domain-containing protein</fullName>
    </recommendedName>
</protein>
<accession>A0A392R6Z1</accession>
<evidence type="ECO:0000259" key="1">
    <source>
        <dbReference type="Pfam" id="PF17921"/>
    </source>
</evidence>
<evidence type="ECO:0000313" key="2">
    <source>
        <dbReference type="EMBL" id="MCI31852.1"/>
    </source>
</evidence>
<keyword evidence="3" id="KW-1185">Reference proteome</keyword>
<sequence length="103" mass="11922">MLLCVGEIESRRILNEIHNGSCGSHIGARSLAGKVTRAGFFWPTLLIDANNHVRSCDKCQRHADLHHAPGEPLKSYMSPWPFYMWGWTFWDHSPPPRDRQNFY</sequence>
<dbReference type="Proteomes" id="UP000265520">
    <property type="component" value="Unassembled WGS sequence"/>
</dbReference>
<dbReference type="AlphaFoldDB" id="A0A392R6Z1"/>
<dbReference type="InterPro" id="IPR052160">
    <property type="entry name" value="Gypsy_RT_Integrase-like"/>
</dbReference>
<comment type="caution">
    <text evidence="2">The sequence shown here is derived from an EMBL/GenBank/DDBJ whole genome shotgun (WGS) entry which is preliminary data.</text>
</comment>
<dbReference type="Pfam" id="PF17921">
    <property type="entry name" value="Integrase_H2C2"/>
    <property type="match status" value="1"/>
</dbReference>
<organism evidence="2 3">
    <name type="scientific">Trifolium medium</name>
    <dbReference type="NCBI Taxonomy" id="97028"/>
    <lineage>
        <taxon>Eukaryota</taxon>
        <taxon>Viridiplantae</taxon>
        <taxon>Streptophyta</taxon>
        <taxon>Embryophyta</taxon>
        <taxon>Tracheophyta</taxon>
        <taxon>Spermatophyta</taxon>
        <taxon>Magnoliopsida</taxon>
        <taxon>eudicotyledons</taxon>
        <taxon>Gunneridae</taxon>
        <taxon>Pentapetalae</taxon>
        <taxon>rosids</taxon>
        <taxon>fabids</taxon>
        <taxon>Fabales</taxon>
        <taxon>Fabaceae</taxon>
        <taxon>Papilionoideae</taxon>
        <taxon>50 kb inversion clade</taxon>
        <taxon>NPAAA clade</taxon>
        <taxon>Hologalegina</taxon>
        <taxon>IRL clade</taxon>
        <taxon>Trifolieae</taxon>
        <taxon>Trifolium</taxon>
    </lineage>
</organism>
<feature type="domain" description="Integrase zinc-binding" evidence="1">
    <location>
        <begin position="10"/>
        <end position="62"/>
    </location>
</feature>
<dbReference type="Gene3D" id="1.10.340.70">
    <property type="match status" value="1"/>
</dbReference>
<dbReference type="InterPro" id="IPR041588">
    <property type="entry name" value="Integrase_H2C2"/>
</dbReference>
<name>A0A392R6Z1_9FABA</name>